<feature type="region of interest" description="Disordered" evidence="1">
    <location>
        <begin position="186"/>
        <end position="208"/>
    </location>
</feature>
<organism evidence="3 4">
    <name type="scientific">Lophiotrema nucula</name>
    <dbReference type="NCBI Taxonomy" id="690887"/>
    <lineage>
        <taxon>Eukaryota</taxon>
        <taxon>Fungi</taxon>
        <taxon>Dikarya</taxon>
        <taxon>Ascomycota</taxon>
        <taxon>Pezizomycotina</taxon>
        <taxon>Dothideomycetes</taxon>
        <taxon>Pleosporomycetidae</taxon>
        <taxon>Pleosporales</taxon>
        <taxon>Lophiotremataceae</taxon>
        <taxon>Lophiotrema</taxon>
    </lineage>
</organism>
<dbReference type="EMBL" id="ML977313">
    <property type="protein sequence ID" value="KAF2120614.1"/>
    <property type="molecule type" value="Genomic_DNA"/>
</dbReference>
<evidence type="ECO:0000256" key="1">
    <source>
        <dbReference type="SAM" id="MobiDB-lite"/>
    </source>
</evidence>
<gene>
    <name evidence="3" type="ORF">BDV96DRAFT_270616</name>
</gene>
<feature type="chain" id="PRO_5025452772" evidence="2">
    <location>
        <begin position="17"/>
        <end position="356"/>
    </location>
</feature>
<feature type="compositionally biased region" description="Polar residues" evidence="1">
    <location>
        <begin position="130"/>
        <end position="140"/>
    </location>
</feature>
<name>A0A6A5ZNP3_9PLEO</name>
<dbReference type="AlphaFoldDB" id="A0A6A5ZNP3"/>
<evidence type="ECO:0000256" key="2">
    <source>
        <dbReference type="SAM" id="SignalP"/>
    </source>
</evidence>
<evidence type="ECO:0000313" key="4">
    <source>
        <dbReference type="Proteomes" id="UP000799770"/>
    </source>
</evidence>
<protein>
    <submittedName>
        <fullName evidence="3">Uncharacterized protein</fullName>
    </submittedName>
</protein>
<feature type="region of interest" description="Disordered" evidence="1">
    <location>
        <begin position="120"/>
        <end position="154"/>
    </location>
</feature>
<keyword evidence="4" id="KW-1185">Reference proteome</keyword>
<feature type="signal peptide" evidence="2">
    <location>
        <begin position="1"/>
        <end position="16"/>
    </location>
</feature>
<sequence>MKQIVPFFAVVAIAAASPLSSPKPLSKALPLEFALLPGNNSLLVLPNGKIPEWLFYASQWMTCMKKPLDCAGACVEDIRCTHHDLFAKHADVFQPKATNLETFPTVTATPAASSVAKASPSVAAGGTPQIAGSSTGNKNARPSWKTPGKAHWSRPTPGEFGAWTGPQLYGPDDGFASYLAARQGPEEPASSFAPSAAPSSAPKTTTVPNTVVKSKKTSCALKGCTKNTECGTNAKCTLGYCACKPDYRSITSSKSALSGRWDFLPELSAVFVDAGVKCGTKCSKAGCKDVATAGVAGCLDNSGEHGQGTKGKGKESNGVSGQIAATGNDTAVVLPKKKGSGVVQKPTADSEGPVLV</sequence>
<dbReference type="Proteomes" id="UP000799770">
    <property type="component" value="Unassembled WGS sequence"/>
</dbReference>
<reference evidence="3" key="1">
    <citation type="journal article" date="2020" name="Stud. Mycol.">
        <title>101 Dothideomycetes genomes: a test case for predicting lifestyles and emergence of pathogens.</title>
        <authorList>
            <person name="Haridas S."/>
            <person name="Albert R."/>
            <person name="Binder M."/>
            <person name="Bloem J."/>
            <person name="Labutti K."/>
            <person name="Salamov A."/>
            <person name="Andreopoulos B."/>
            <person name="Baker S."/>
            <person name="Barry K."/>
            <person name="Bills G."/>
            <person name="Bluhm B."/>
            <person name="Cannon C."/>
            <person name="Castanera R."/>
            <person name="Culley D."/>
            <person name="Daum C."/>
            <person name="Ezra D."/>
            <person name="Gonzalez J."/>
            <person name="Henrissat B."/>
            <person name="Kuo A."/>
            <person name="Liang C."/>
            <person name="Lipzen A."/>
            <person name="Lutzoni F."/>
            <person name="Magnuson J."/>
            <person name="Mondo S."/>
            <person name="Nolan M."/>
            <person name="Ohm R."/>
            <person name="Pangilinan J."/>
            <person name="Park H.-J."/>
            <person name="Ramirez L."/>
            <person name="Alfaro M."/>
            <person name="Sun H."/>
            <person name="Tritt A."/>
            <person name="Yoshinaga Y."/>
            <person name="Zwiers L.-H."/>
            <person name="Turgeon B."/>
            <person name="Goodwin S."/>
            <person name="Spatafora J."/>
            <person name="Crous P."/>
            <person name="Grigoriev I."/>
        </authorList>
    </citation>
    <scope>NUCLEOTIDE SEQUENCE</scope>
    <source>
        <strain evidence="3">CBS 627.86</strain>
    </source>
</reference>
<accession>A0A6A5ZNP3</accession>
<keyword evidence="2" id="KW-0732">Signal</keyword>
<proteinExistence type="predicted"/>
<evidence type="ECO:0000313" key="3">
    <source>
        <dbReference type="EMBL" id="KAF2120614.1"/>
    </source>
</evidence>
<feature type="region of interest" description="Disordered" evidence="1">
    <location>
        <begin position="337"/>
        <end position="356"/>
    </location>
</feature>